<gene>
    <name evidence="2" type="ORF">BGZ80_005346</name>
</gene>
<protein>
    <recommendedName>
        <fullName evidence="1">Thioesterase domain-containing protein</fullName>
    </recommendedName>
</protein>
<dbReference type="Pfam" id="PF00975">
    <property type="entry name" value="Thioesterase"/>
    <property type="match status" value="1"/>
</dbReference>
<dbReference type="AlphaFoldDB" id="A0A9P6MKX0"/>
<dbReference type="InterPro" id="IPR001031">
    <property type="entry name" value="Thioesterase"/>
</dbReference>
<organism evidence="2 3">
    <name type="scientific">Entomortierella chlamydospora</name>
    <dbReference type="NCBI Taxonomy" id="101097"/>
    <lineage>
        <taxon>Eukaryota</taxon>
        <taxon>Fungi</taxon>
        <taxon>Fungi incertae sedis</taxon>
        <taxon>Mucoromycota</taxon>
        <taxon>Mortierellomycotina</taxon>
        <taxon>Mortierellomycetes</taxon>
        <taxon>Mortierellales</taxon>
        <taxon>Mortierellaceae</taxon>
        <taxon>Entomortierella</taxon>
    </lineage>
</organism>
<sequence length="288" mass="32011">MAGQVRSRLGLNMQLHSLFEAPTIAAIASRIVQDDVKHDTAFDVLLPLKPQGCRPPLFCIHSVFGFGWSYVALSQHLHPDQPLYALQSRGIGGNGELAETFDGMVQDYINQIQRVQPKGPYHLLGWSFGGSIAHSMAAKLEKRGEKVSLLALMDSITTYSAESDDVDVDHDADVYTEHFARSNTINTLDEGKALWTKARDVVRNNIVISKQFSPSIYSGDMIFFQATKSSPVIDVSTWEPFTQGAITKHQVECAHLEMDTSKPMELIGRVLAMKLEELHQQSLDVKDI</sequence>
<dbReference type="OrthoDB" id="329835at2759"/>
<proteinExistence type="predicted"/>
<evidence type="ECO:0000259" key="1">
    <source>
        <dbReference type="Pfam" id="PF00975"/>
    </source>
</evidence>
<dbReference type="SUPFAM" id="SSF53474">
    <property type="entry name" value="alpha/beta-Hydrolases"/>
    <property type="match status" value="1"/>
</dbReference>
<reference evidence="2" key="1">
    <citation type="journal article" date="2020" name="Fungal Divers.">
        <title>Resolving the Mortierellaceae phylogeny through synthesis of multi-gene phylogenetics and phylogenomics.</title>
        <authorList>
            <person name="Vandepol N."/>
            <person name="Liber J."/>
            <person name="Desiro A."/>
            <person name="Na H."/>
            <person name="Kennedy M."/>
            <person name="Barry K."/>
            <person name="Grigoriev I.V."/>
            <person name="Miller A.N."/>
            <person name="O'Donnell K."/>
            <person name="Stajich J.E."/>
            <person name="Bonito G."/>
        </authorList>
    </citation>
    <scope>NUCLEOTIDE SEQUENCE</scope>
    <source>
        <strain evidence="2">NRRL 2769</strain>
    </source>
</reference>
<dbReference type="Proteomes" id="UP000703661">
    <property type="component" value="Unassembled WGS sequence"/>
</dbReference>
<name>A0A9P6MKX0_9FUNG</name>
<keyword evidence="3" id="KW-1185">Reference proteome</keyword>
<dbReference type="EMBL" id="JAAAID010002641">
    <property type="protein sequence ID" value="KAG0006108.1"/>
    <property type="molecule type" value="Genomic_DNA"/>
</dbReference>
<accession>A0A9P6MKX0</accession>
<feature type="domain" description="Thioesterase" evidence="1">
    <location>
        <begin position="55"/>
        <end position="268"/>
    </location>
</feature>
<evidence type="ECO:0000313" key="3">
    <source>
        <dbReference type="Proteomes" id="UP000703661"/>
    </source>
</evidence>
<comment type="caution">
    <text evidence="2">The sequence shown here is derived from an EMBL/GenBank/DDBJ whole genome shotgun (WGS) entry which is preliminary data.</text>
</comment>
<evidence type="ECO:0000313" key="2">
    <source>
        <dbReference type="EMBL" id="KAG0006108.1"/>
    </source>
</evidence>
<dbReference type="Gene3D" id="3.40.50.1820">
    <property type="entry name" value="alpha/beta hydrolase"/>
    <property type="match status" value="1"/>
</dbReference>
<dbReference type="InterPro" id="IPR029058">
    <property type="entry name" value="AB_hydrolase_fold"/>
</dbReference>